<dbReference type="InterPro" id="IPR043502">
    <property type="entry name" value="DNA/RNA_pol_sf"/>
</dbReference>
<dbReference type="PANTHER" id="PTHR31635:SF196">
    <property type="entry name" value="REVERSE TRANSCRIPTASE DOMAIN-CONTAINING PROTEIN-RELATED"/>
    <property type="match status" value="1"/>
</dbReference>
<dbReference type="GO" id="GO:0003676">
    <property type="term" value="F:nucleic acid binding"/>
    <property type="evidence" value="ECO:0007669"/>
    <property type="project" value="InterPro"/>
</dbReference>
<dbReference type="SUPFAM" id="SSF56219">
    <property type="entry name" value="DNase I-like"/>
    <property type="match status" value="1"/>
</dbReference>
<dbReference type="PROSITE" id="PS50878">
    <property type="entry name" value="RT_POL"/>
    <property type="match status" value="1"/>
</dbReference>
<reference evidence="3 4" key="1">
    <citation type="submission" date="2023-03" db="EMBL/GenBank/DDBJ databases">
        <title>Genome sequence of Lichtheimia ornata CBS 291.66.</title>
        <authorList>
            <person name="Mohabir J.T."/>
            <person name="Shea T.P."/>
            <person name="Kurbessoian T."/>
            <person name="Berby B."/>
            <person name="Fontaine J."/>
            <person name="Livny J."/>
            <person name="Gnirke A."/>
            <person name="Stajich J.E."/>
            <person name="Cuomo C.A."/>
        </authorList>
    </citation>
    <scope>NUCLEOTIDE SEQUENCE [LARGE SCALE GENOMIC DNA]</scope>
    <source>
        <strain evidence="3">CBS 291.66</strain>
    </source>
</reference>
<proteinExistence type="predicted"/>
<dbReference type="InterPro" id="IPR001878">
    <property type="entry name" value="Znf_CCHC"/>
</dbReference>
<dbReference type="GO" id="GO:0008270">
    <property type="term" value="F:zinc ion binding"/>
    <property type="evidence" value="ECO:0007669"/>
    <property type="project" value="InterPro"/>
</dbReference>
<dbReference type="Proteomes" id="UP001234581">
    <property type="component" value="Unassembled WGS sequence"/>
</dbReference>
<dbReference type="InterPro" id="IPR036691">
    <property type="entry name" value="Endo/exonu/phosph_ase_sf"/>
</dbReference>
<dbReference type="InterPro" id="IPR000477">
    <property type="entry name" value="RT_dom"/>
</dbReference>
<evidence type="ECO:0000313" key="3">
    <source>
        <dbReference type="EMBL" id="KAJ8651323.1"/>
    </source>
</evidence>
<organism evidence="3 4">
    <name type="scientific">Lichtheimia ornata</name>
    <dbReference type="NCBI Taxonomy" id="688661"/>
    <lineage>
        <taxon>Eukaryota</taxon>
        <taxon>Fungi</taxon>
        <taxon>Fungi incertae sedis</taxon>
        <taxon>Mucoromycota</taxon>
        <taxon>Mucoromycotina</taxon>
        <taxon>Mucoromycetes</taxon>
        <taxon>Mucorales</taxon>
        <taxon>Lichtheimiaceae</taxon>
        <taxon>Lichtheimia</taxon>
    </lineage>
</organism>
<evidence type="ECO:0000313" key="4">
    <source>
        <dbReference type="Proteomes" id="UP001234581"/>
    </source>
</evidence>
<feature type="non-terminal residue" evidence="3">
    <location>
        <position position="1276"/>
    </location>
</feature>
<gene>
    <name evidence="3" type="ORF">O0I10_013184</name>
</gene>
<feature type="compositionally biased region" description="Polar residues" evidence="1">
    <location>
        <begin position="12"/>
        <end position="43"/>
    </location>
</feature>
<dbReference type="AlphaFoldDB" id="A0AAD7XSH0"/>
<dbReference type="Gene3D" id="3.60.10.10">
    <property type="entry name" value="Endonuclease/exonuclease/phosphatase"/>
    <property type="match status" value="1"/>
</dbReference>
<feature type="region of interest" description="Disordered" evidence="1">
    <location>
        <begin position="1"/>
        <end position="45"/>
    </location>
</feature>
<dbReference type="GeneID" id="83220450"/>
<feature type="compositionally biased region" description="Polar residues" evidence="1">
    <location>
        <begin position="342"/>
        <end position="359"/>
    </location>
</feature>
<name>A0AAD7XSH0_9FUNG</name>
<dbReference type="Gene3D" id="4.10.60.10">
    <property type="entry name" value="Zinc finger, CCHC-type"/>
    <property type="match status" value="1"/>
</dbReference>
<feature type="domain" description="Reverse transcriptase" evidence="2">
    <location>
        <begin position="872"/>
        <end position="1164"/>
    </location>
</feature>
<dbReference type="PANTHER" id="PTHR31635">
    <property type="entry name" value="REVERSE TRANSCRIPTASE DOMAIN-CONTAINING PROTEIN-RELATED"/>
    <property type="match status" value="1"/>
</dbReference>
<dbReference type="Pfam" id="PF00098">
    <property type="entry name" value="zf-CCHC"/>
    <property type="match status" value="1"/>
</dbReference>
<dbReference type="InterPro" id="IPR036875">
    <property type="entry name" value="Znf_CCHC_sf"/>
</dbReference>
<evidence type="ECO:0000256" key="1">
    <source>
        <dbReference type="SAM" id="MobiDB-lite"/>
    </source>
</evidence>
<dbReference type="CDD" id="cd01650">
    <property type="entry name" value="RT_nLTR_like"/>
    <property type="match status" value="1"/>
</dbReference>
<protein>
    <recommendedName>
        <fullName evidence="2">Reverse transcriptase domain-containing protein</fullName>
    </recommendedName>
</protein>
<keyword evidence="4" id="KW-1185">Reference proteome</keyword>
<dbReference type="EMBL" id="JARTCD010000298">
    <property type="protein sequence ID" value="KAJ8651323.1"/>
    <property type="molecule type" value="Genomic_DNA"/>
</dbReference>
<evidence type="ECO:0000259" key="2">
    <source>
        <dbReference type="PROSITE" id="PS50878"/>
    </source>
</evidence>
<dbReference type="SUPFAM" id="SSF56672">
    <property type="entry name" value="DNA/RNA polymerases"/>
    <property type="match status" value="1"/>
</dbReference>
<dbReference type="Pfam" id="PF00078">
    <property type="entry name" value="RVT_1"/>
    <property type="match status" value="1"/>
</dbReference>
<dbReference type="SMART" id="SM00343">
    <property type="entry name" value="ZnF_C2HC"/>
    <property type="match status" value="2"/>
</dbReference>
<sequence length="1276" mass="144820">MAFSANEPTPPQAGTSSAMEAVSSPSPSIDASPNSTNNDSQPRTPFEFWQSFSHHARHVQARKEVVYEDKAAKDAAQRLRQERIFIRSMESDSAVFDIAQSSGISTSEFFGALTRQHPKALGWVPSKFRSSCVIVSFEDASSRDLACAGVTVGSSNLIGTPTLHMESSVYVVHLSGLPLMKRDDLAIAIRDNMYRYGHVLDVKVCTDEFNLLTGKGSVLLDTSPNDREDPISALEHEIHMETRGHKRIVLARWRGMAIHCNYCKKEGHKIAECQKLQARKDRQLQRKLCYICQSPDHLKAECPRNQQAVSTGKRARTEEFLVDPHVPQSEGEVLATKAITTNDPDLDESSSASQQQSRPHSYALRPKKKSASYVDTPMDGILSDSADSDHDTDMDNSNDRSTNDINHDHDMDGEGDGGGPRPPSPTHHIDSDSLGDITQRILQAHSSTWTPHCGVVCFNPHFSVETVHSAFDGRLLIARVSHHQQLCDDFLLYVLYAPATPSPRITFLQQLHHHLQQHHTPQQRCILLGDFNYNIYHTTRLTNMADWSNWLMTSWHDPFYSEPSTRDAHTFIRGGKLDYLLCSPDLQHSIHYPRLTYVPHTDHHALAVQFTTGVPSRGPGIWRFNPHLLQQEHVRDQLNLWLDAAMAHLPQSSAQDRWDRLKIHLKGYCQILSRKASSHRHRRLRYLHRQYRSLIRLNRHHHNDESYQARLQQLRHDIDTIQNEEADYLALRSGIKWREYGERSNKYFYECLKDRQVAKYIPAIANEDGTLATTPDDMVSRAHDFYCKLYQREAIDTSALSNILQAIPEDLSIAEDDQELLAMPWSDDEILNGISRSPYRSSPGVDGFPYELLRFLYGHPRVKPLMQQVFNEALTLARTPVSWRTSVVTLLPKQGDSTLLKNWRPISLICTDAKVFTRMLNTRMGPLVDKLVNRYQSGFLHKRFIGDNGLLARLAMSLAQRFDLPGAALLLDQEKAYDRVHPEYLKAVLRRFGFGSLVTESIIQLFFNTRLSINVNGYLSKPLEQQRGLRQGDPLSPLLFNLALEPLLRSLLASPSLHGFSFSVPNAPTPSYYISSPPPSLKTLAYADDVLIFISRPEELSHVMAIIDLYCKASNARLNHHKSLAVSLNGKVPEQWRQVFASHHITQWHDRHCTTAATYLGFPLNSSHMQLKQFLESRLKHMQGLADRLQSRRLSIRGKALVANSLLLSRMWYCLRILPLTQHFLESIQSTIMRFLQGKSIPLVGFTTCARPKAEGGLGIINPKHHIAALQLRWLL</sequence>
<feature type="compositionally biased region" description="Basic and acidic residues" evidence="1">
    <location>
        <begin position="387"/>
        <end position="412"/>
    </location>
</feature>
<accession>A0AAD7XSH0</accession>
<comment type="caution">
    <text evidence="3">The sequence shown here is derived from an EMBL/GenBank/DDBJ whole genome shotgun (WGS) entry which is preliminary data.</text>
</comment>
<dbReference type="SUPFAM" id="SSF57756">
    <property type="entry name" value="Retrovirus zinc finger-like domains"/>
    <property type="match status" value="1"/>
</dbReference>
<feature type="region of interest" description="Disordered" evidence="1">
    <location>
        <begin position="342"/>
        <end position="432"/>
    </location>
</feature>
<dbReference type="RefSeq" id="XP_058336238.1">
    <property type="nucleotide sequence ID" value="XM_058492996.1"/>
</dbReference>